<feature type="signal peptide" evidence="1">
    <location>
        <begin position="1"/>
        <end position="21"/>
    </location>
</feature>
<keyword evidence="3" id="KW-1185">Reference proteome</keyword>
<proteinExistence type="predicted"/>
<dbReference type="RefSeq" id="WP_261295961.1">
    <property type="nucleotide sequence ID" value="NZ_JANQBK010000025.1"/>
</dbReference>
<comment type="caution">
    <text evidence="2">The sequence shown here is derived from an EMBL/GenBank/DDBJ whole genome shotgun (WGS) entry which is preliminary data.</text>
</comment>
<evidence type="ECO:0000313" key="2">
    <source>
        <dbReference type="EMBL" id="MFC3582158.1"/>
    </source>
</evidence>
<evidence type="ECO:0000313" key="3">
    <source>
        <dbReference type="Proteomes" id="UP001595713"/>
    </source>
</evidence>
<sequence length="596" mass="65173">MRLIPALLLATAALPTLPGLATATTATPAPRGTTEQRFAALSQRYIDGIARFAPTYGTSLGDHRFDDRIGDVSAAGRAALVAHDRALLAELGRIDRRALGREAQVDAALLDNALRYDLWQIEVLQNWRWDIQIYNDTAGGALYSLAARDFAPWPQRLKAATARMERMPAFLAQARAAIVPALVPQIYATTVAKQNSGMVEIAEGMLAPHKGELTAADRKRFDAALVTLKAAAAEHQRWLDTVLVPQAKGDFRLGAKLYDQKMKYALVSDLTRPQIKARATAALADTRAQMYALSRQVLAGKPGAPALPERPSAAQQQAAIEAALQLSYAQRPARDGLMAKAKQTLAQATDFVRAKNLITMPDAPVKIITMPKFQQGVAVAYCDSPGPLETGLDTFYAISPIPDDWTEAQATSFLSEYNDYMIQDLSIHEAMPGHYLQIAHGNQYKSVLRAVLSSGPFVEGWAVYAEGMMMDADYMNGDPLFKLTVLKMRLRSITNSLLDIGIQTEGLSRDKAMQMMMTGAFQQEREAAGKWVRASLGSTQLLSYFTGYAEHVAMRAEAKKRQGAAFDLKTYNDAVLAHGSPPARFVRQLMFDLPIG</sequence>
<gene>
    <name evidence="2" type="ORF">ACFONA_18460</name>
</gene>
<feature type="chain" id="PRO_5046634265" evidence="1">
    <location>
        <begin position="22"/>
        <end position="596"/>
    </location>
</feature>
<dbReference type="InterPro" id="IPR010281">
    <property type="entry name" value="DUF885"/>
</dbReference>
<accession>A0ABV7SZV3</accession>
<dbReference type="Pfam" id="PF05960">
    <property type="entry name" value="DUF885"/>
    <property type="match status" value="1"/>
</dbReference>
<organism evidence="2 3">
    <name type="scientific">Sphingomonas hylomeconis</name>
    <dbReference type="NCBI Taxonomy" id="1395958"/>
    <lineage>
        <taxon>Bacteria</taxon>
        <taxon>Pseudomonadati</taxon>
        <taxon>Pseudomonadota</taxon>
        <taxon>Alphaproteobacteria</taxon>
        <taxon>Sphingomonadales</taxon>
        <taxon>Sphingomonadaceae</taxon>
        <taxon>Sphingomonas</taxon>
    </lineage>
</organism>
<keyword evidence="1" id="KW-0732">Signal</keyword>
<reference evidence="3" key="1">
    <citation type="journal article" date="2019" name="Int. J. Syst. Evol. Microbiol.">
        <title>The Global Catalogue of Microorganisms (GCM) 10K type strain sequencing project: providing services to taxonomists for standard genome sequencing and annotation.</title>
        <authorList>
            <consortium name="The Broad Institute Genomics Platform"/>
            <consortium name="The Broad Institute Genome Sequencing Center for Infectious Disease"/>
            <person name="Wu L."/>
            <person name="Ma J."/>
        </authorList>
    </citation>
    <scope>NUCLEOTIDE SEQUENCE [LARGE SCALE GENOMIC DNA]</scope>
    <source>
        <strain evidence="3">KCTC 42739</strain>
    </source>
</reference>
<name>A0ABV7SZV3_9SPHN</name>
<evidence type="ECO:0000256" key="1">
    <source>
        <dbReference type="SAM" id="SignalP"/>
    </source>
</evidence>
<protein>
    <submittedName>
        <fullName evidence="2">DUF885 domain-containing protein</fullName>
    </submittedName>
</protein>
<dbReference type="PANTHER" id="PTHR33361:SF15">
    <property type="entry name" value="DUF885 FAMILY LIPOPROTEIN"/>
    <property type="match status" value="1"/>
</dbReference>
<dbReference type="EMBL" id="JBHRXP010000010">
    <property type="protein sequence ID" value="MFC3582158.1"/>
    <property type="molecule type" value="Genomic_DNA"/>
</dbReference>
<dbReference type="Proteomes" id="UP001595713">
    <property type="component" value="Unassembled WGS sequence"/>
</dbReference>
<dbReference type="PANTHER" id="PTHR33361">
    <property type="entry name" value="GLR0591 PROTEIN"/>
    <property type="match status" value="1"/>
</dbReference>